<dbReference type="Gene3D" id="3.40.50.2000">
    <property type="entry name" value="Glycogen Phosphorylase B"/>
    <property type="match status" value="1"/>
</dbReference>
<evidence type="ECO:0000256" key="5">
    <source>
        <dbReference type="ARBA" id="ARBA00022824"/>
    </source>
</evidence>
<proteinExistence type="inferred from homology"/>
<dbReference type="SUPFAM" id="SSF53756">
    <property type="entry name" value="UDP-Glycosyltransferase/glycogen phosphorylase"/>
    <property type="match status" value="1"/>
</dbReference>
<dbReference type="GO" id="GO:0043541">
    <property type="term" value="C:UDP-N-acetylglucosamine transferase complex"/>
    <property type="evidence" value="ECO:0007669"/>
    <property type="project" value="TreeGrafter"/>
</dbReference>
<keyword evidence="4 8" id="KW-0812">Transmembrane</keyword>
<dbReference type="GO" id="GO:0004577">
    <property type="term" value="F:N-acetylglucosaminyldiphosphodolichol N-acetylglucosaminyltransferase activity"/>
    <property type="evidence" value="ECO:0007669"/>
    <property type="project" value="TreeGrafter"/>
</dbReference>
<evidence type="ECO:0000256" key="3">
    <source>
        <dbReference type="ARBA" id="ARBA00017467"/>
    </source>
</evidence>
<evidence type="ECO:0000313" key="9">
    <source>
        <dbReference type="Proteomes" id="UP000036681"/>
    </source>
</evidence>
<evidence type="ECO:0000256" key="2">
    <source>
        <dbReference type="ARBA" id="ARBA00009731"/>
    </source>
</evidence>
<dbReference type="PANTHER" id="PTHR12154:SF4">
    <property type="entry name" value="UDP-N-ACETYLGLUCOSAMINE TRANSFERASE SUBUNIT ALG14 HOMOLOG"/>
    <property type="match status" value="1"/>
</dbReference>
<dbReference type="AlphaFoldDB" id="A0A0M3HS09"/>
<keyword evidence="9" id="KW-1185">Reference proteome</keyword>
<keyword evidence="7 8" id="KW-0472">Membrane</keyword>
<keyword evidence="5" id="KW-0256">Endoplasmic reticulum</keyword>
<name>A0A0M3HS09_ASCLU</name>
<dbReference type="InterPro" id="IPR013969">
    <property type="entry name" value="Oligosacch_biosynth_Alg14"/>
</dbReference>
<evidence type="ECO:0000313" key="10">
    <source>
        <dbReference type="WBParaSite" id="ALUE_0000518701-mRNA-1"/>
    </source>
</evidence>
<dbReference type="Pfam" id="PF08660">
    <property type="entry name" value="Alg14"/>
    <property type="match status" value="1"/>
</dbReference>
<accession>A0A0M3HS09</accession>
<evidence type="ECO:0000256" key="7">
    <source>
        <dbReference type="ARBA" id="ARBA00023136"/>
    </source>
</evidence>
<dbReference type="WBParaSite" id="ALUE_0000518701-mRNA-1">
    <property type="protein sequence ID" value="ALUE_0000518701-mRNA-1"/>
    <property type="gene ID" value="ALUE_0000518701"/>
</dbReference>
<feature type="transmembrane region" description="Helical" evidence="8">
    <location>
        <begin position="26"/>
        <end position="52"/>
    </location>
</feature>
<keyword evidence="6 8" id="KW-1133">Transmembrane helix</keyword>
<comment type="subcellular location">
    <subcellularLocation>
        <location evidence="1">Endoplasmic reticulum membrane</location>
        <topology evidence="1">Single-pass membrane protein</topology>
    </subcellularLocation>
</comment>
<feature type="transmembrane region" description="Helical" evidence="8">
    <location>
        <begin position="166"/>
        <end position="188"/>
    </location>
</feature>
<reference evidence="10" key="1">
    <citation type="submission" date="2017-02" db="UniProtKB">
        <authorList>
            <consortium name="WormBaseParasite"/>
        </authorList>
    </citation>
    <scope>IDENTIFICATION</scope>
</reference>
<evidence type="ECO:0000256" key="4">
    <source>
        <dbReference type="ARBA" id="ARBA00022692"/>
    </source>
</evidence>
<sequence>MLRSQWLLKLPLQIQSVHRCSSVMSVFSMIVVLFYLLSALVVIIAVLEVLYLRRHSRVASKRTPSSSASVRICIVIGSGGHTTEMLPLVDALGTHYKYRTYIIAETDALSEKKVLDLESSRVDGSFTVVRIGRSREVMQSYFTAVLSTLRALMHSFAVVWKERPDVLLCNGPGTCIPVCFAAAMFDLLRLRDTRIFFIESICRVKSLSLSALILYYLRIPDSIIVQWRDLSLKYPNTEFIDDL</sequence>
<dbReference type="GO" id="GO:0006488">
    <property type="term" value="P:dolichol-linked oligosaccharide biosynthetic process"/>
    <property type="evidence" value="ECO:0007669"/>
    <property type="project" value="InterPro"/>
</dbReference>
<organism evidence="9 10">
    <name type="scientific">Ascaris lumbricoides</name>
    <name type="common">Giant roundworm</name>
    <dbReference type="NCBI Taxonomy" id="6252"/>
    <lineage>
        <taxon>Eukaryota</taxon>
        <taxon>Metazoa</taxon>
        <taxon>Ecdysozoa</taxon>
        <taxon>Nematoda</taxon>
        <taxon>Chromadorea</taxon>
        <taxon>Rhabditida</taxon>
        <taxon>Spirurina</taxon>
        <taxon>Ascaridomorpha</taxon>
        <taxon>Ascaridoidea</taxon>
        <taxon>Ascarididae</taxon>
        <taxon>Ascaris</taxon>
    </lineage>
</organism>
<dbReference type="Proteomes" id="UP000036681">
    <property type="component" value="Unplaced"/>
</dbReference>
<protein>
    <recommendedName>
        <fullName evidence="3">UDP-N-acetylglucosamine transferase subunit ALG14</fullName>
    </recommendedName>
</protein>
<dbReference type="PANTHER" id="PTHR12154">
    <property type="entry name" value="GLYCOSYL TRANSFERASE-RELATED"/>
    <property type="match status" value="1"/>
</dbReference>
<evidence type="ECO:0000256" key="8">
    <source>
        <dbReference type="SAM" id="Phobius"/>
    </source>
</evidence>
<evidence type="ECO:0000256" key="6">
    <source>
        <dbReference type="ARBA" id="ARBA00022989"/>
    </source>
</evidence>
<evidence type="ECO:0000256" key="1">
    <source>
        <dbReference type="ARBA" id="ARBA00004389"/>
    </source>
</evidence>
<comment type="similarity">
    <text evidence="2">Belongs to the ALG14 family.</text>
</comment>